<dbReference type="CDD" id="cd24007">
    <property type="entry name" value="ASKHA_NBD_eukNAGK-like"/>
    <property type="match status" value="1"/>
</dbReference>
<dbReference type="InterPro" id="IPR002731">
    <property type="entry name" value="ATPase_BadF"/>
</dbReference>
<keyword evidence="2" id="KW-0808">Transferase</keyword>
<dbReference type="OrthoDB" id="9772633at2"/>
<dbReference type="PANTHER" id="PTHR43190">
    <property type="entry name" value="N-ACETYL-D-GLUCOSAMINE KINASE"/>
    <property type="match status" value="1"/>
</dbReference>
<sequence length="336" mass="35725">MAVVRIPLLAVDGGGTKCLAVLVDRSAREVGQGRSGSCNYQGIGEKAAARELAAAIRQAMEDATSRGTLSPFVTGQGAGELEWEVDCAVFGIAGLDTEHDRQVISQMVRKVLDQLGIRVHHLIVENDGVAALLGATGGKPGILVIAGTGSIAFGVNEAQETARAGGWGHRVGDEGSGYWIGKQAIMAVLRAADGRGEPTLLKEMLLTHLGLARVDQLFNWTYSEHYAVEKVAELSPLVSQAALAKDQVAAHILQVAGEELFAAVRAVMDALDMQAKPFQLIMQGGVLQNDERVRKIVAEHVQRYAAQVVIENAQNDPIYGVIAKGLAYLERQSGSK</sequence>
<dbReference type="SUPFAM" id="SSF53067">
    <property type="entry name" value="Actin-like ATPase domain"/>
    <property type="match status" value="2"/>
</dbReference>
<evidence type="ECO:0000259" key="1">
    <source>
        <dbReference type="Pfam" id="PF01869"/>
    </source>
</evidence>
<keyword evidence="2" id="KW-0418">Kinase</keyword>
<feature type="domain" description="ATPase BadF/BadG/BcrA/BcrD type" evidence="1">
    <location>
        <begin position="11"/>
        <end position="319"/>
    </location>
</feature>
<name>A0A3M8ANK8_9BACL</name>
<dbReference type="AlphaFoldDB" id="A0A3M8ANK8"/>
<dbReference type="InterPro" id="IPR052519">
    <property type="entry name" value="Euk-type_GlcNAc_Kinase"/>
</dbReference>
<dbReference type="GO" id="GO:0016301">
    <property type="term" value="F:kinase activity"/>
    <property type="evidence" value="ECO:0007669"/>
    <property type="project" value="UniProtKB-KW"/>
</dbReference>
<accession>A0A3M8ANK8</accession>
<dbReference type="Proteomes" id="UP000268829">
    <property type="component" value="Unassembled WGS sequence"/>
</dbReference>
<gene>
    <name evidence="2" type="ORF">EDM57_20865</name>
</gene>
<proteinExistence type="predicted"/>
<protein>
    <submittedName>
        <fullName evidence="2">N-acetylglucosamine kinase</fullName>
    </submittedName>
</protein>
<organism evidence="2 3">
    <name type="scientific">Brevibacillus gelatini</name>
    <dbReference type="NCBI Taxonomy" id="1655277"/>
    <lineage>
        <taxon>Bacteria</taxon>
        <taxon>Bacillati</taxon>
        <taxon>Bacillota</taxon>
        <taxon>Bacilli</taxon>
        <taxon>Bacillales</taxon>
        <taxon>Paenibacillaceae</taxon>
        <taxon>Brevibacillus</taxon>
    </lineage>
</organism>
<dbReference type="Pfam" id="PF01869">
    <property type="entry name" value="BcrAD_BadFG"/>
    <property type="match status" value="1"/>
</dbReference>
<evidence type="ECO:0000313" key="2">
    <source>
        <dbReference type="EMBL" id="RNB52761.1"/>
    </source>
</evidence>
<keyword evidence="3" id="KW-1185">Reference proteome</keyword>
<dbReference type="InterPro" id="IPR043129">
    <property type="entry name" value="ATPase_NBD"/>
</dbReference>
<reference evidence="2 3" key="1">
    <citation type="submission" date="2018-10" db="EMBL/GenBank/DDBJ databases">
        <title>Phylogenomics of Brevibacillus.</title>
        <authorList>
            <person name="Dunlap C."/>
        </authorList>
    </citation>
    <scope>NUCLEOTIDE SEQUENCE [LARGE SCALE GENOMIC DNA]</scope>
    <source>
        <strain evidence="2 3">DSM 100115</strain>
    </source>
</reference>
<dbReference type="PANTHER" id="PTHR43190:SF3">
    <property type="entry name" value="N-ACETYL-D-GLUCOSAMINE KINASE"/>
    <property type="match status" value="1"/>
</dbReference>
<dbReference type="EMBL" id="RHHS01000054">
    <property type="protein sequence ID" value="RNB52761.1"/>
    <property type="molecule type" value="Genomic_DNA"/>
</dbReference>
<dbReference type="Gene3D" id="3.30.420.40">
    <property type="match status" value="2"/>
</dbReference>
<comment type="caution">
    <text evidence="2">The sequence shown here is derived from an EMBL/GenBank/DDBJ whole genome shotgun (WGS) entry which is preliminary data.</text>
</comment>
<evidence type="ECO:0000313" key="3">
    <source>
        <dbReference type="Proteomes" id="UP000268829"/>
    </source>
</evidence>
<dbReference type="RefSeq" id="WP_122906618.1">
    <property type="nucleotide sequence ID" value="NZ_RHHS01000054.1"/>
</dbReference>